<organism evidence="3 4">
    <name type="scientific">Sphingomonas daechungensis</name>
    <dbReference type="NCBI Taxonomy" id="1176646"/>
    <lineage>
        <taxon>Bacteria</taxon>
        <taxon>Pseudomonadati</taxon>
        <taxon>Pseudomonadota</taxon>
        <taxon>Alphaproteobacteria</taxon>
        <taxon>Sphingomonadales</taxon>
        <taxon>Sphingomonadaceae</taxon>
        <taxon>Sphingomonas</taxon>
    </lineage>
</organism>
<keyword evidence="4" id="KW-1185">Reference proteome</keyword>
<sequence length="159" mass="16669">MARLRVGPRGRRNHPSHRPTGGGPSAAARQVYGAAAVAANYGSITSIYRSVAHNRAVGGVSNSYHLQGRAIDVARRPGVTHAMIATALTRAGYRMVESLDEGDHSHFAFAGPGTTVAPEQVAVAYPPPPDPTAPKPQAVRADDHGTLRIDLPPAQLASR</sequence>
<dbReference type="InterPro" id="IPR009045">
    <property type="entry name" value="Zn_M74/Hedgehog-like"/>
</dbReference>
<feature type="region of interest" description="Disordered" evidence="1">
    <location>
        <begin position="1"/>
        <end position="26"/>
    </location>
</feature>
<dbReference type="EMBL" id="CP060780">
    <property type="protein sequence ID" value="QNP44334.1"/>
    <property type="molecule type" value="Genomic_DNA"/>
</dbReference>
<proteinExistence type="predicted"/>
<dbReference type="Pfam" id="PF08291">
    <property type="entry name" value="Peptidase_M15_3"/>
    <property type="match status" value="1"/>
</dbReference>
<feature type="compositionally biased region" description="Basic residues" evidence="1">
    <location>
        <begin position="1"/>
        <end position="17"/>
    </location>
</feature>
<dbReference type="Gene3D" id="3.30.1380.10">
    <property type="match status" value="1"/>
</dbReference>
<dbReference type="Proteomes" id="UP000516134">
    <property type="component" value="Chromosome"/>
</dbReference>
<evidence type="ECO:0000313" key="3">
    <source>
        <dbReference type="EMBL" id="QNP44334.1"/>
    </source>
</evidence>
<evidence type="ECO:0000313" key="4">
    <source>
        <dbReference type="Proteomes" id="UP000516134"/>
    </source>
</evidence>
<evidence type="ECO:0000259" key="2">
    <source>
        <dbReference type="Pfam" id="PF08291"/>
    </source>
</evidence>
<feature type="compositionally biased region" description="Pro residues" evidence="1">
    <location>
        <begin position="125"/>
        <end position="134"/>
    </location>
</feature>
<name>A0ABX6T470_9SPHN</name>
<feature type="region of interest" description="Disordered" evidence="1">
    <location>
        <begin position="121"/>
        <end position="159"/>
    </location>
</feature>
<feature type="domain" description="Peptidase M15A C-terminal" evidence="2">
    <location>
        <begin position="38"/>
        <end position="97"/>
    </location>
</feature>
<dbReference type="InterPro" id="IPR013230">
    <property type="entry name" value="Peptidase_M15A_C"/>
</dbReference>
<dbReference type="SUPFAM" id="SSF55166">
    <property type="entry name" value="Hedgehog/DD-peptidase"/>
    <property type="match status" value="1"/>
</dbReference>
<gene>
    <name evidence="3" type="ORF">H9L15_02200</name>
</gene>
<evidence type="ECO:0000256" key="1">
    <source>
        <dbReference type="SAM" id="MobiDB-lite"/>
    </source>
</evidence>
<protein>
    <recommendedName>
        <fullName evidence="2">Peptidase M15A C-terminal domain-containing protein</fullName>
    </recommendedName>
</protein>
<accession>A0ABX6T470</accession>
<reference evidence="3 4" key="1">
    <citation type="submission" date="2020-08" db="EMBL/GenBank/DDBJ databases">
        <title>Genome sequence of Sphingomonas daechungensis KACC 18115T.</title>
        <authorList>
            <person name="Hyun D.-W."/>
            <person name="Bae J.-W."/>
        </authorList>
    </citation>
    <scope>NUCLEOTIDE SEQUENCE [LARGE SCALE GENOMIC DNA]</scope>
    <source>
        <strain evidence="3 4">KACC 18115</strain>
    </source>
</reference>